<organism evidence="3 4">
    <name type="scientific">Sulfuricurvum kujiense</name>
    <dbReference type="NCBI Taxonomy" id="148813"/>
    <lineage>
        <taxon>Bacteria</taxon>
        <taxon>Pseudomonadati</taxon>
        <taxon>Campylobacterota</taxon>
        <taxon>Epsilonproteobacteria</taxon>
        <taxon>Campylobacterales</taxon>
        <taxon>Sulfurimonadaceae</taxon>
        <taxon>Sulfuricurvum</taxon>
    </lineage>
</organism>
<sequence length="208" mass="24317">MKTTIRLALIAGILGTSLGASNFDIGVSGSDQGINGFTFSIGDYYRVPYQEVVVIERSIPRDEMSVVYFLARESHRDARYISDLRLRGISWWDISLRLGLNPHTLYVVDTHRYHQPPYGKAYGYHKDKKHRLRDADIVELVNVRFLSDYHRISADEVIERRRSGERYNRIDEHYRGKKHSNNPQERRDDRRDDRNGHGEKGHGNPHER</sequence>
<feature type="chain" id="PRO_5013649272" evidence="2">
    <location>
        <begin position="23"/>
        <end position="208"/>
    </location>
</feature>
<proteinExistence type="predicted"/>
<dbReference type="RefSeq" id="WP_294896194.1">
    <property type="nucleotide sequence ID" value="NZ_DLUI01000063.1"/>
</dbReference>
<feature type="compositionally biased region" description="Basic and acidic residues" evidence="1">
    <location>
        <begin position="184"/>
        <end position="208"/>
    </location>
</feature>
<evidence type="ECO:0000256" key="1">
    <source>
        <dbReference type="SAM" id="MobiDB-lite"/>
    </source>
</evidence>
<evidence type="ECO:0000313" key="3">
    <source>
        <dbReference type="EMBL" id="DAB38774.1"/>
    </source>
</evidence>
<accession>A0A2D3WM41</accession>
<evidence type="ECO:0000313" key="4">
    <source>
        <dbReference type="Proteomes" id="UP000228859"/>
    </source>
</evidence>
<gene>
    <name evidence="3" type="ORF">CFH83_04290</name>
</gene>
<keyword evidence="2" id="KW-0732">Signal</keyword>
<dbReference type="Proteomes" id="UP000228859">
    <property type="component" value="Unassembled WGS sequence"/>
</dbReference>
<protein>
    <submittedName>
        <fullName evidence="3">Uncharacterized protein</fullName>
    </submittedName>
</protein>
<feature type="signal peptide" evidence="2">
    <location>
        <begin position="1"/>
        <end position="22"/>
    </location>
</feature>
<comment type="caution">
    <text evidence="3">The sequence shown here is derived from an EMBL/GenBank/DDBJ whole genome shotgun (WGS) entry which is preliminary data.</text>
</comment>
<name>A0A2D3WM41_9BACT</name>
<dbReference type="EMBL" id="DLUI01000063">
    <property type="protein sequence ID" value="DAB38774.1"/>
    <property type="molecule type" value="Genomic_DNA"/>
</dbReference>
<feature type="region of interest" description="Disordered" evidence="1">
    <location>
        <begin position="169"/>
        <end position="208"/>
    </location>
</feature>
<reference evidence="3 4" key="1">
    <citation type="journal article" date="2017" name="Front. Microbiol.">
        <title>Comparative Genomic Analysis of the Class Epsilonproteobacteria and Proposed Reclassification to Epsilonbacteraeota (phyl. nov.).</title>
        <authorList>
            <person name="Waite D.W."/>
            <person name="Vanwonterghem I."/>
            <person name="Rinke C."/>
            <person name="Parks D.H."/>
            <person name="Zhang Y."/>
            <person name="Takai K."/>
            <person name="Sievert S.M."/>
            <person name="Simon J."/>
            <person name="Campbell B.J."/>
            <person name="Hanson T.E."/>
            <person name="Woyke T."/>
            <person name="Klotz M.G."/>
            <person name="Hugenholtz P."/>
        </authorList>
    </citation>
    <scope>NUCLEOTIDE SEQUENCE [LARGE SCALE GENOMIC DNA]</scope>
    <source>
        <strain evidence="3">UBA12443</strain>
    </source>
</reference>
<evidence type="ECO:0000256" key="2">
    <source>
        <dbReference type="SAM" id="SignalP"/>
    </source>
</evidence>
<dbReference type="AlphaFoldDB" id="A0A2D3WM41"/>